<dbReference type="InterPro" id="IPR009061">
    <property type="entry name" value="DNA-bd_dom_put_sf"/>
</dbReference>
<reference evidence="3 5" key="2">
    <citation type="submission" date="2018-08" db="EMBL/GenBank/DDBJ databases">
        <title>Genome of Clostridium chromiireducens C1, DSM12136.</title>
        <authorList>
            <person name="Xing M."/>
            <person name="Wei Y."/>
            <person name="Ang E.L."/>
            <person name="Zhao H."/>
            <person name="Zhang Y."/>
        </authorList>
    </citation>
    <scope>NUCLEOTIDE SEQUENCE [LARGE SCALE GENOMIC DNA]</scope>
    <source>
        <strain evidence="3 5">C1</strain>
    </source>
</reference>
<dbReference type="Pfam" id="PF13411">
    <property type="entry name" value="MerR_1"/>
    <property type="match status" value="1"/>
</dbReference>
<dbReference type="RefSeq" id="WP_079438549.1">
    <property type="nucleotide sequence ID" value="NZ_MZGT01000010.1"/>
</dbReference>
<accession>A0A1V4IYS5</accession>
<dbReference type="EMBL" id="MZGT01000010">
    <property type="protein sequence ID" value="OPJ64935.1"/>
    <property type="molecule type" value="Genomic_DNA"/>
</dbReference>
<organism evidence="2 4">
    <name type="scientific">Clostridium chromiireducens</name>
    <dbReference type="NCBI Taxonomy" id="225345"/>
    <lineage>
        <taxon>Bacteria</taxon>
        <taxon>Bacillati</taxon>
        <taxon>Bacillota</taxon>
        <taxon>Clostridia</taxon>
        <taxon>Eubacteriales</taxon>
        <taxon>Clostridiaceae</taxon>
        <taxon>Clostridium</taxon>
    </lineage>
</organism>
<dbReference type="Proteomes" id="UP000191056">
    <property type="component" value="Unassembled WGS sequence"/>
</dbReference>
<dbReference type="OrthoDB" id="1907591at2"/>
<evidence type="ECO:0000313" key="4">
    <source>
        <dbReference type="Proteomes" id="UP000191056"/>
    </source>
</evidence>
<evidence type="ECO:0000313" key="2">
    <source>
        <dbReference type="EMBL" id="OPJ64935.1"/>
    </source>
</evidence>
<dbReference type="InterPro" id="IPR000551">
    <property type="entry name" value="MerR-type_HTH_dom"/>
</dbReference>
<sequence>MDYEDKYMHIPDKLTVKNIKRGDILHYSINQVASLLGEEDSSIRYYTNVFDNILKIEILNKEFRYTNSDIDKLEFLINLKNKGMTVKEIQKYCESLPLNLEELVEVKESNSLSVKEIISTIIDLENKEISSLKETLSNKIKEDNELRIKKIVDLASEQNDQLKLFKEDMLKEIKEYIDYKFEKAYEEKNNLYNELSLKIDNLISEKLSLEDILKLQFDKFNEASNSRDINLIDEIRRFKNVIERAYYVQQEMDTTKEKLSFMGRLFGLR</sequence>
<protein>
    <submittedName>
        <fullName evidence="3">MerR family transcriptional regulator</fullName>
    </submittedName>
</protein>
<dbReference type="STRING" id="225345.CLCHR_09600"/>
<dbReference type="Gene3D" id="1.10.1660.10">
    <property type="match status" value="1"/>
</dbReference>
<evidence type="ECO:0000313" key="5">
    <source>
        <dbReference type="Proteomes" id="UP000265930"/>
    </source>
</evidence>
<keyword evidence="4" id="KW-1185">Reference proteome</keyword>
<gene>
    <name evidence="2" type="ORF">CLCHR_09600</name>
    <name evidence="3" type="ORF">D2A34_25175</name>
</gene>
<dbReference type="GO" id="GO:0006355">
    <property type="term" value="P:regulation of DNA-templated transcription"/>
    <property type="evidence" value="ECO:0007669"/>
    <property type="project" value="InterPro"/>
</dbReference>
<dbReference type="SUPFAM" id="SSF46955">
    <property type="entry name" value="Putative DNA-binding domain"/>
    <property type="match status" value="1"/>
</dbReference>
<feature type="domain" description="HTH merR-type" evidence="1">
    <location>
        <begin position="27"/>
        <end position="95"/>
    </location>
</feature>
<dbReference type="GO" id="GO:0003677">
    <property type="term" value="F:DNA binding"/>
    <property type="evidence" value="ECO:0007669"/>
    <property type="project" value="InterPro"/>
</dbReference>
<evidence type="ECO:0000259" key="1">
    <source>
        <dbReference type="Pfam" id="PF13411"/>
    </source>
</evidence>
<comment type="caution">
    <text evidence="2">The sequence shown here is derived from an EMBL/GenBank/DDBJ whole genome shotgun (WGS) entry which is preliminary data.</text>
</comment>
<proteinExistence type="predicted"/>
<dbReference type="AlphaFoldDB" id="A0A1V4IYS5"/>
<reference evidence="2 4" key="1">
    <citation type="submission" date="2017-03" db="EMBL/GenBank/DDBJ databases">
        <title>Genome sequence of Clostridium chromiireducens DSM 23318.</title>
        <authorList>
            <person name="Poehlein A."/>
            <person name="Daniel R."/>
        </authorList>
    </citation>
    <scope>NUCLEOTIDE SEQUENCE [LARGE SCALE GENOMIC DNA]</scope>
    <source>
        <strain evidence="2 4">DSM 23318</strain>
    </source>
</reference>
<evidence type="ECO:0000313" key="3">
    <source>
        <dbReference type="EMBL" id="RII31995.1"/>
    </source>
</evidence>
<name>A0A1V4IYS5_9CLOT</name>
<dbReference type="Proteomes" id="UP000265930">
    <property type="component" value="Unassembled WGS sequence"/>
</dbReference>
<dbReference type="EMBL" id="QXDJ01000010">
    <property type="protein sequence ID" value="RII31995.1"/>
    <property type="molecule type" value="Genomic_DNA"/>
</dbReference>